<evidence type="ECO:0000313" key="3">
    <source>
        <dbReference type="Proteomes" id="UP000809337"/>
    </source>
</evidence>
<dbReference type="AlphaFoldDB" id="A0A9Q2P6L5"/>
<evidence type="ECO:0000259" key="1">
    <source>
        <dbReference type="Pfam" id="PF18731"/>
    </source>
</evidence>
<reference evidence="2" key="1">
    <citation type="submission" date="2021-01" db="EMBL/GenBank/DDBJ databases">
        <title>Diatom-associated Roseobacters Show Island Model of Population Structure.</title>
        <authorList>
            <person name="Qu L."/>
            <person name="Feng X."/>
            <person name="Chen Y."/>
            <person name="Li L."/>
            <person name="Wang X."/>
            <person name="Hu Z."/>
            <person name="Wang H."/>
            <person name="Luo H."/>
        </authorList>
    </citation>
    <scope>NUCLEOTIDE SEQUENCE</scope>
    <source>
        <strain evidence="2">SM26-45</strain>
    </source>
</reference>
<evidence type="ECO:0000313" key="2">
    <source>
        <dbReference type="EMBL" id="MBM2357367.1"/>
    </source>
</evidence>
<sequence>MTSDPFDRDAMRRALELSEGPAQRLMRQMESDPATRALRELENSPTLQAARMLEQSDIHRLIESATTAHASFEAYTRSQHWAEVSGAIAAAHSILARPETFDALQRIDANLKHLVRNVHHAVVPLANQLQSFSIAAAKAVHPLQEQFQHMEAWQTSLAERMAQLQNPWAFEDHLGVSVVGFARIARLHDISSGAEPFDPAGREVFSEELGEPVAFDEDQSPADREAAQIDAGLNAEVVAFPQNAYPHVLFSAGFELRIEAVAPVRTDRGEVGQYDPQHASLLGQIENRLRVVIETELQRIEGEAWLRRRVHGDLRKKWQDRKAAEHEQRGDSFPVLYYADFMELMHIIIEGRNWRDAFQRFFVSKEDFQVSMQRLAPVRNTIGHNRPLVRTDQLILLAEGTRILRALGVRM</sequence>
<accession>A0A9Q2P6L5</accession>
<protein>
    <recommendedName>
        <fullName evidence="1">Swt1-like HEPN domain-containing protein</fullName>
    </recommendedName>
</protein>
<dbReference type="InterPro" id="IPR041650">
    <property type="entry name" value="HEPN_Swt1"/>
</dbReference>
<feature type="domain" description="Swt1-like HEPN" evidence="1">
    <location>
        <begin position="282"/>
        <end position="408"/>
    </location>
</feature>
<name>A0A9Q2P6L5_9RHOB</name>
<dbReference type="Pfam" id="PF18731">
    <property type="entry name" value="HEPN_Swt1"/>
    <property type="match status" value="1"/>
</dbReference>
<dbReference type="EMBL" id="JAFBWN010000035">
    <property type="protein sequence ID" value="MBM2357367.1"/>
    <property type="molecule type" value="Genomic_DNA"/>
</dbReference>
<dbReference type="Proteomes" id="UP000809337">
    <property type="component" value="Unassembled WGS sequence"/>
</dbReference>
<gene>
    <name evidence="2" type="ORF">JQX14_22715</name>
</gene>
<proteinExistence type="predicted"/>
<comment type="caution">
    <text evidence="2">The sequence shown here is derived from an EMBL/GenBank/DDBJ whole genome shotgun (WGS) entry which is preliminary data.</text>
</comment>
<organism evidence="2 3">
    <name type="scientific">Pseudosulfitobacter pseudonitzschiae</name>
    <dbReference type="NCBI Taxonomy" id="1402135"/>
    <lineage>
        <taxon>Bacteria</taxon>
        <taxon>Pseudomonadati</taxon>
        <taxon>Pseudomonadota</taxon>
        <taxon>Alphaproteobacteria</taxon>
        <taxon>Rhodobacterales</taxon>
        <taxon>Roseobacteraceae</taxon>
        <taxon>Pseudosulfitobacter</taxon>
    </lineage>
</organism>